<dbReference type="Pfam" id="PF07441">
    <property type="entry name" value="BofA"/>
    <property type="match status" value="1"/>
</dbReference>
<accession>A0AAP2RGM9</accession>
<keyword evidence="1" id="KW-0472">Membrane</keyword>
<name>A0AAP2RGM9_9EURY</name>
<comment type="caution">
    <text evidence="2">The sequence shown here is derived from an EMBL/GenBank/DDBJ whole genome shotgun (WGS) entry which is preliminary data.</text>
</comment>
<gene>
    <name evidence="2" type="ORF">CUJ83_12465</name>
</gene>
<keyword evidence="1" id="KW-1133">Transmembrane helix</keyword>
<dbReference type="InterPro" id="IPR010001">
    <property type="entry name" value="BofA"/>
</dbReference>
<evidence type="ECO:0000256" key="1">
    <source>
        <dbReference type="SAM" id="Phobius"/>
    </source>
</evidence>
<feature type="transmembrane region" description="Helical" evidence="1">
    <location>
        <begin position="33"/>
        <end position="54"/>
    </location>
</feature>
<dbReference type="Proteomes" id="UP001320159">
    <property type="component" value="Unassembled WGS sequence"/>
</dbReference>
<sequence length="86" mass="9499">MELELIFYLIFGIIFILILYAMFKFILKTAKDIIINAVGGLVLFVAINFIFNMGMEYDPVNLLICILGGIPGAVCLIILSLLGVTL</sequence>
<protein>
    <submittedName>
        <fullName evidence="2">Transcriptional regulator</fullName>
    </submittedName>
</protein>
<proteinExistence type="predicted"/>
<dbReference type="AlphaFoldDB" id="A0AAP2RGM9"/>
<feature type="transmembrane region" description="Helical" evidence="1">
    <location>
        <begin position="60"/>
        <end position="84"/>
    </location>
</feature>
<dbReference type="EMBL" id="PGCK01000011">
    <property type="protein sequence ID" value="MCD1295810.1"/>
    <property type="molecule type" value="Genomic_DNA"/>
</dbReference>
<reference evidence="2 3" key="1">
    <citation type="submission" date="2017-11" db="EMBL/GenBank/DDBJ databases">
        <title>Isolation and Characterization of Family Methanocellaceae Species from Potential Methane Hydrate Area Offshore Southwestern Taiwan.</title>
        <authorList>
            <person name="Zhang W.-L."/>
            <person name="Chen W.-C."/>
            <person name="Lai M.-C."/>
            <person name="Chen S.-C."/>
        </authorList>
    </citation>
    <scope>NUCLEOTIDE SEQUENCE [LARGE SCALE GENOMIC DNA]</scope>
    <source>
        <strain evidence="2 3">CWC-04</strain>
    </source>
</reference>
<keyword evidence="1" id="KW-0812">Transmembrane</keyword>
<evidence type="ECO:0000313" key="2">
    <source>
        <dbReference type="EMBL" id="MCD1295810.1"/>
    </source>
</evidence>
<feature type="transmembrane region" description="Helical" evidence="1">
    <location>
        <begin position="6"/>
        <end position="26"/>
    </location>
</feature>
<dbReference type="RefSeq" id="WP_230742666.1">
    <property type="nucleotide sequence ID" value="NZ_PGCK01000011.1"/>
</dbReference>
<evidence type="ECO:0000313" key="3">
    <source>
        <dbReference type="Proteomes" id="UP001320159"/>
    </source>
</evidence>
<organism evidence="2 3">
    <name type="scientific">Methanooceanicella nereidis</name>
    <dbReference type="NCBI Taxonomy" id="2052831"/>
    <lineage>
        <taxon>Archaea</taxon>
        <taxon>Methanobacteriati</taxon>
        <taxon>Methanobacteriota</taxon>
        <taxon>Stenosarchaea group</taxon>
        <taxon>Methanomicrobia</taxon>
        <taxon>Methanocellales</taxon>
        <taxon>Methanocellaceae</taxon>
        <taxon>Methanooceanicella</taxon>
    </lineage>
</organism>
<keyword evidence="3" id="KW-1185">Reference proteome</keyword>